<evidence type="ECO:0000313" key="1">
    <source>
        <dbReference type="EMBL" id="MCI10763.1"/>
    </source>
</evidence>
<dbReference type="EMBL" id="LXQA010077523">
    <property type="protein sequence ID" value="MCI10763.1"/>
    <property type="molecule type" value="Genomic_DNA"/>
</dbReference>
<dbReference type="Proteomes" id="UP000265520">
    <property type="component" value="Unassembled WGS sequence"/>
</dbReference>
<reference evidence="1 2" key="1">
    <citation type="journal article" date="2018" name="Front. Plant Sci.">
        <title>Red Clover (Trifolium pratense) and Zigzag Clover (T. medium) - A Picture of Genomic Similarities and Differences.</title>
        <authorList>
            <person name="Dluhosova J."/>
            <person name="Istvanek J."/>
            <person name="Nedelnik J."/>
            <person name="Repkova J."/>
        </authorList>
    </citation>
    <scope>NUCLEOTIDE SEQUENCE [LARGE SCALE GENOMIC DNA]</scope>
    <source>
        <strain evidence="2">cv. 10/8</strain>
        <tissue evidence="1">Leaf</tissue>
    </source>
</reference>
<keyword evidence="2" id="KW-1185">Reference proteome</keyword>
<gene>
    <name evidence="1" type="ORF">A2U01_0031858</name>
</gene>
<evidence type="ECO:0000313" key="2">
    <source>
        <dbReference type="Proteomes" id="UP000265520"/>
    </source>
</evidence>
<dbReference type="AlphaFoldDB" id="A0A392PF86"/>
<comment type="caution">
    <text evidence="1">The sequence shown here is derived from an EMBL/GenBank/DDBJ whole genome shotgun (WGS) entry which is preliminary data.</text>
</comment>
<sequence length="122" mass="13719">MKDLSLSIHHFDVDYLWMPFSIAHQQRIASDHQEEMVKERENGMHVEGVAELCDFDMSTDLMDFGVGQDVYVSEHMGRYPADIAEGSWELQPAARAKADGCGYSSFLITALLCPPEKELPAI</sequence>
<name>A0A392PF86_9FABA</name>
<accession>A0A392PF86</accession>
<proteinExistence type="predicted"/>
<protein>
    <submittedName>
        <fullName evidence="1">Uncharacterized protein</fullName>
    </submittedName>
</protein>
<organism evidence="1 2">
    <name type="scientific">Trifolium medium</name>
    <dbReference type="NCBI Taxonomy" id="97028"/>
    <lineage>
        <taxon>Eukaryota</taxon>
        <taxon>Viridiplantae</taxon>
        <taxon>Streptophyta</taxon>
        <taxon>Embryophyta</taxon>
        <taxon>Tracheophyta</taxon>
        <taxon>Spermatophyta</taxon>
        <taxon>Magnoliopsida</taxon>
        <taxon>eudicotyledons</taxon>
        <taxon>Gunneridae</taxon>
        <taxon>Pentapetalae</taxon>
        <taxon>rosids</taxon>
        <taxon>fabids</taxon>
        <taxon>Fabales</taxon>
        <taxon>Fabaceae</taxon>
        <taxon>Papilionoideae</taxon>
        <taxon>50 kb inversion clade</taxon>
        <taxon>NPAAA clade</taxon>
        <taxon>Hologalegina</taxon>
        <taxon>IRL clade</taxon>
        <taxon>Trifolieae</taxon>
        <taxon>Trifolium</taxon>
    </lineage>
</organism>